<dbReference type="RefSeq" id="WP_102878149.1">
    <property type="nucleotide sequence ID" value="NZ_CP049228.1"/>
</dbReference>
<evidence type="ECO:0000256" key="5">
    <source>
        <dbReference type="ARBA" id="ARBA00023159"/>
    </source>
</evidence>
<accession>A0A6G7B9D9</accession>
<dbReference type="InterPro" id="IPR001789">
    <property type="entry name" value="Sig_transdc_resp-reg_receiver"/>
</dbReference>
<proteinExistence type="predicted"/>
<keyword evidence="4 8" id="KW-0238">DNA-binding</keyword>
<keyword evidence="5" id="KW-0010">Activator</keyword>
<dbReference type="Gene3D" id="3.40.50.2300">
    <property type="match status" value="1"/>
</dbReference>
<evidence type="ECO:0000256" key="1">
    <source>
        <dbReference type="ARBA" id="ARBA00022553"/>
    </source>
</evidence>
<keyword evidence="1 7" id="KW-0597">Phosphoprotein</keyword>
<keyword evidence="3" id="KW-0805">Transcription regulation</keyword>
<dbReference type="GO" id="GO:0032993">
    <property type="term" value="C:protein-DNA complex"/>
    <property type="evidence" value="ECO:0007669"/>
    <property type="project" value="TreeGrafter"/>
</dbReference>
<dbReference type="PROSITE" id="PS51755">
    <property type="entry name" value="OMPR_PHOB"/>
    <property type="match status" value="1"/>
</dbReference>
<organism evidence="11 12">
    <name type="scientific">Lactobacillus iners</name>
    <dbReference type="NCBI Taxonomy" id="147802"/>
    <lineage>
        <taxon>Bacteria</taxon>
        <taxon>Bacillati</taxon>
        <taxon>Bacillota</taxon>
        <taxon>Bacilli</taxon>
        <taxon>Lactobacillales</taxon>
        <taxon>Lactobacillaceae</taxon>
        <taxon>Lactobacillus</taxon>
    </lineage>
</organism>
<dbReference type="InterPro" id="IPR036388">
    <property type="entry name" value="WH-like_DNA-bd_sf"/>
</dbReference>
<protein>
    <submittedName>
        <fullName evidence="11">Response regulator transcription factor</fullName>
    </submittedName>
</protein>
<dbReference type="Pfam" id="PF00486">
    <property type="entry name" value="Trans_reg_C"/>
    <property type="match status" value="1"/>
</dbReference>
<dbReference type="GO" id="GO:0006355">
    <property type="term" value="P:regulation of DNA-templated transcription"/>
    <property type="evidence" value="ECO:0007669"/>
    <property type="project" value="InterPro"/>
</dbReference>
<dbReference type="SUPFAM" id="SSF46894">
    <property type="entry name" value="C-terminal effector domain of the bipartite response regulators"/>
    <property type="match status" value="1"/>
</dbReference>
<dbReference type="EMBL" id="CP049228">
    <property type="protein sequence ID" value="QIH24028.1"/>
    <property type="molecule type" value="Genomic_DNA"/>
</dbReference>
<dbReference type="CDD" id="cd00383">
    <property type="entry name" value="trans_reg_C"/>
    <property type="match status" value="1"/>
</dbReference>
<evidence type="ECO:0000256" key="2">
    <source>
        <dbReference type="ARBA" id="ARBA00023012"/>
    </source>
</evidence>
<dbReference type="Proteomes" id="UP000501676">
    <property type="component" value="Chromosome"/>
</dbReference>
<dbReference type="SMART" id="SM00448">
    <property type="entry name" value="REC"/>
    <property type="match status" value="1"/>
</dbReference>
<keyword evidence="6" id="KW-0804">Transcription</keyword>
<dbReference type="Gene3D" id="1.10.10.10">
    <property type="entry name" value="Winged helix-like DNA-binding domain superfamily/Winged helix DNA-binding domain"/>
    <property type="match status" value="1"/>
</dbReference>
<dbReference type="PANTHER" id="PTHR48111">
    <property type="entry name" value="REGULATOR OF RPOS"/>
    <property type="match status" value="1"/>
</dbReference>
<dbReference type="InterPro" id="IPR016032">
    <property type="entry name" value="Sig_transdc_resp-reg_C-effctor"/>
</dbReference>
<feature type="domain" description="Response regulatory" evidence="9">
    <location>
        <begin position="2"/>
        <end position="118"/>
    </location>
</feature>
<reference evidence="11 12" key="1">
    <citation type="submission" date="2020-02" db="EMBL/GenBank/DDBJ databases">
        <title>Complete genome sequences of six Lactobacillus iners strains isolated from the human vagina.</title>
        <authorList>
            <person name="France M.T."/>
            <person name="Rutt L."/>
            <person name="Narina S."/>
            <person name="Arbaugh S."/>
            <person name="Humphrys M.S."/>
            <person name="Ma B."/>
            <person name="Hayward M.R."/>
            <person name="Relman D."/>
            <person name="Kwon D.S."/>
            <person name="Ravel J."/>
        </authorList>
    </citation>
    <scope>NUCLEOTIDE SEQUENCE [LARGE SCALE GENOMIC DNA]</scope>
    <source>
        <strain evidence="11 12">C0210C1</strain>
    </source>
</reference>
<dbReference type="InterPro" id="IPR001867">
    <property type="entry name" value="OmpR/PhoB-type_DNA-bd"/>
</dbReference>
<evidence type="ECO:0000259" key="10">
    <source>
        <dbReference type="PROSITE" id="PS51755"/>
    </source>
</evidence>
<dbReference type="GO" id="GO:0000156">
    <property type="term" value="F:phosphorelay response regulator activity"/>
    <property type="evidence" value="ECO:0007669"/>
    <property type="project" value="TreeGrafter"/>
</dbReference>
<keyword evidence="2" id="KW-0902">Two-component regulatory system</keyword>
<dbReference type="PROSITE" id="PS50110">
    <property type="entry name" value="RESPONSE_REGULATORY"/>
    <property type="match status" value="1"/>
</dbReference>
<dbReference type="InterPro" id="IPR039420">
    <property type="entry name" value="WalR-like"/>
</dbReference>
<dbReference type="AlphaFoldDB" id="A0A6G7B9D9"/>
<evidence type="ECO:0000256" key="7">
    <source>
        <dbReference type="PROSITE-ProRule" id="PRU00169"/>
    </source>
</evidence>
<dbReference type="InterPro" id="IPR011006">
    <property type="entry name" value="CheY-like_superfamily"/>
</dbReference>
<sequence length="237" mass="27408">MNILLIEKEEAIIQILEAFFMKEKWNYDIATDGVIGTQMYSLNKNKYNLVLVDVELPSLDGVEVVKYIRNISLETPILVLAEKKFEEKLISSLQQGADGYLARPFSPLLMVARIKALYRRINLERGKRVNLNIEQVICTKYLKIYPEKHKVIFNKQEINSLSPKEFAILTILASSPTQVFSRKKLLELVWGNEYFGDARTIDTHVKTLRQKLEKVGPHVIITVWGVGYKYDELNFDI</sequence>
<evidence type="ECO:0000313" key="11">
    <source>
        <dbReference type="EMBL" id="QIH24028.1"/>
    </source>
</evidence>
<feature type="domain" description="OmpR/PhoB-type" evidence="10">
    <location>
        <begin position="134"/>
        <end position="232"/>
    </location>
</feature>
<gene>
    <name evidence="11" type="ORF">G6Z83_04885</name>
</gene>
<dbReference type="SUPFAM" id="SSF52172">
    <property type="entry name" value="CheY-like"/>
    <property type="match status" value="1"/>
</dbReference>
<dbReference type="Pfam" id="PF00072">
    <property type="entry name" value="Response_reg"/>
    <property type="match status" value="1"/>
</dbReference>
<evidence type="ECO:0000256" key="4">
    <source>
        <dbReference type="ARBA" id="ARBA00023125"/>
    </source>
</evidence>
<dbReference type="PANTHER" id="PTHR48111:SF21">
    <property type="entry name" value="DNA-BINDING DUAL MASTER TRANSCRIPTIONAL REGULATOR RPAA"/>
    <property type="match status" value="1"/>
</dbReference>
<feature type="DNA-binding region" description="OmpR/PhoB-type" evidence="8">
    <location>
        <begin position="134"/>
        <end position="232"/>
    </location>
</feature>
<evidence type="ECO:0000313" key="12">
    <source>
        <dbReference type="Proteomes" id="UP000501676"/>
    </source>
</evidence>
<name>A0A6G7B9D9_9LACO</name>
<evidence type="ECO:0000256" key="8">
    <source>
        <dbReference type="PROSITE-ProRule" id="PRU01091"/>
    </source>
</evidence>
<dbReference type="FunFam" id="1.10.10.10:FF:000018">
    <property type="entry name" value="DNA-binding response regulator ResD"/>
    <property type="match status" value="1"/>
</dbReference>
<evidence type="ECO:0000259" key="9">
    <source>
        <dbReference type="PROSITE" id="PS50110"/>
    </source>
</evidence>
<dbReference type="GO" id="GO:0005829">
    <property type="term" value="C:cytosol"/>
    <property type="evidence" value="ECO:0007669"/>
    <property type="project" value="TreeGrafter"/>
</dbReference>
<evidence type="ECO:0000256" key="3">
    <source>
        <dbReference type="ARBA" id="ARBA00023015"/>
    </source>
</evidence>
<dbReference type="SMART" id="SM00862">
    <property type="entry name" value="Trans_reg_C"/>
    <property type="match status" value="1"/>
</dbReference>
<dbReference type="GO" id="GO:0000976">
    <property type="term" value="F:transcription cis-regulatory region binding"/>
    <property type="evidence" value="ECO:0007669"/>
    <property type="project" value="TreeGrafter"/>
</dbReference>
<evidence type="ECO:0000256" key="6">
    <source>
        <dbReference type="ARBA" id="ARBA00023163"/>
    </source>
</evidence>
<feature type="modified residue" description="4-aspartylphosphate" evidence="7">
    <location>
        <position position="53"/>
    </location>
</feature>